<dbReference type="OrthoDB" id="2627968at2"/>
<dbReference type="EMBL" id="VCIW01000001">
    <property type="protein sequence ID" value="TLS54271.1"/>
    <property type="molecule type" value="Genomic_DNA"/>
</dbReference>
<keyword evidence="3" id="KW-1185">Reference proteome</keyword>
<name>A0A5R9GEQ7_9BACL</name>
<evidence type="ECO:0000313" key="3">
    <source>
        <dbReference type="Proteomes" id="UP000309676"/>
    </source>
</evidence>
<evidence type="ECO:0000313" key="2">
    <source>
        <dbReference type="EMBL" id="TLS54271.1"/>
    </source>
</evidence>
<feature type="transmembrane region" description="Helical" evidence="1">
    <location>
        <begin position="6"/>
        <end position="23"/>
    </location>
</feature>
<keyword evidence="1" id="KW-0812">Transmembrane</keyword>
<dbReference type="RefSeq" id="WP_138192224.1">
    <property type="nucleotide sequence ID" value="NZ_VCIW01000001.1"/>
</dbReference>
<dbReference type="AlphaFoldDB" id="A0A5R9GEQ7"/>
<organism evidence="2 3">
    <name type="scientific">Paenibacillus antri</name>
    <dbReference type="NCBI Taxonomy" id="2582848"/>
    <lineage>
        <taxon>Bacteria</taxon>
        <taxon>Bacillati</taxon>
        <taxon>Bacillota</taxon>
        <taxon>Bacilli</taxon>
        <taxon>Bacillales</taxon>
        <taxon>Paenibacillaceae</taxon>
        <taxon>Paenibacillus</taxon>
    </lineage>
</organism>
<keyword evidence="1" id="KW-1133">Transmembrane helix</keyword>
<comment type="caution">
    <text evidence="2">The sequence shown here is derived from an EMBL/GenBank/DDBJ whole genome shotgun (WGS) entry which is preliminary data.</text>
</comment>
<evidence type="ECO:0000256" key="1">
    <source>
        <dbReference type="SAM" id="Phobius"/>
    </source>
</evidence>
<proteinExistence type="predicted"/>
<protein>
    <recommendedName>
        <fullName evidence="4">Signal transduction histidine kinase</fullName>
    </recommendedName>
</protein>
<keyword evidence="1" id="KW-0472">Membrane</keyword>
<accession>A0A5R9GEQ7</accession>
<dbReference type="Proteomes" id="UP000309676">
    <property type="component" value="Unassembled WGS sequence"/>
</dbReference>
<feature type="transmembrane region" description="Helical" evidence="1">
    <location>
        <begin position="35"/>
        <end position="58"/>
    </location>
</feature>
<reference evidence="2 3" key="1">
    <citation type="submission" date="2019-05" db="EMBL/GenBank/DDBJ databases">
        <authorList>
            <person name="Narsing Rao M.P."/>
            <person name="Li W.J."/>
        </authorList>
    </citation>
    <scope>NUCLEOTIDE SEQUENCE [LARGE SCALE GENOMIC DNA]</scope>
    <source>
        <strain evidence="2 3">SYSU_K30003</strain>
    </source>
</reference>
<evidence type="ECO:0008006" key="4">
    <source>
        <dbReference type="Google" id="ProtNLM"/>
    </source>
</evidence>
<sequence length="61" mass="6558">MQSSGALAVFLVVSFCLAAVVILKRESIPDPLRRPIAVSTLVMIVAAFVMLLVTFFTMGSE</sequence>
<gene>
    <name evidence="2" type="ORF">FE782_02700</name>
</gene>